<name>A0AAV3QV79_LITER</name>
<reference evidence="1 2" key="1">
    <citation type="submission" date="2024-01" db="EMBL/GenBank/DDBJ databases">
        <title>The complete chloroplast genome sequence of Lithospermum erythrorhizon: insights into the phylogenetic relationship among Boraginaceae species and the maternal lineages of purple gromwells.</title>
        <authorList>
            <person name="Okada T."/>
            <person name="Watanabe K."/>
        </authorList>
    </citation>
    <scope>NUCLEOTIDE SEQUENCE [LARGE SCALE GENOMIC DNA]</scope>
</reference>
<dbReference type="EMBL" id="BAABME010005891">
    <property type="protein sequence ID" value="GAA0166892.1"/>
    <property type="molecule type" value="Genomic_DNA"/>
</dbReference>
<gene>
    <name evidence="1" type="ORF">LIER_21951</name>
</gene>
<keyword evidence="2" id="KW-1185">Reference proteome</keyword>
<comment type="caution">
    <text evidence="1">The sequence shown here is derived from an EMBL/GenBank/DDBJ whole genome shotgun (WGS) entry which is preliminary data.</text>
</comment>
<sequence>MVTVRTFLKVVAAKNWELHQMDVHNAFLHGTPMFSKLAAALKQYGFLQSYSDYSMFTLCNGSVCLYVLIYVG</sequence>
<protein>
    <recommendedName>
        <fullName evidence="3">Reverse transcriptase Ty1/copia-type domain-containing protein</fullName>
    </recommendedName>
</protein>
<evidence type="ECO:0008006" key="3">
    <source>
        <dbReference type="Google" id="ProtNLM"/>
    </source>
</evidence>
<accession>A0AAV3QV79</accession>
<dbReference type="Proteomes" id="UP001454036">
    <property type="component" value="Unassembled WGS sequence"/>
</dbReference>
<dbReference type="AlphaFoldDB" id="A0AAV3QV79"/>
<proteinExistence type="predicted"/>
<organism evidence="1 2">
    <name type="scientific">Lithospermum erythrorhizon</name>
    <name type="common">Purple gromwell</name>
    <name type="synonym">Lithospermum officinale var. erythrorhizon</name>
    <dbReference type="NCBI Taxonomy" id="34254"/>
    <lineage>
        <taxon>Eukaryota</taxon>
        <taxon>Viridiplantae</taxon>
        <taxon>Streptophyta</taxon>
        <taxon>Embryophyta</taxon>
        <taxon>Tracheophyta</taxon>
        <taxon>Spermatophyta</taxon>
        <taxon>Magnoliopsida</taxon>
        <taxon>eudicotyledons</taxon>
        <taxon>Gunneridae</taxon>
        <taxon>Pentapetalae</taxon>
        <taxon>asterids</taxon>
        <taxon>lamiids</taxon>
        <taxon>Boraginales</taxon>
        <taxon>Boraginaceae</taxon>
        <taxon>Boraginoideae</taxon>
        <taxon>Lithospermeae</taxon>
        <taxon>Lithospermum</taxon>
    </lineage>
</organism>
<evidence type="ECO:0000313" key="1">
    <source>
        <dbReference type="EMBL" id="GAA0166892.1"/>
    </source>
</evidence>
<evidence type="ECO:0000313" key="2">
    <source>
        <dbReference type="Proteomes" id="UP001454036"/>
    </source>
</evidence>